<name>A0ACC3DK42_9PEZI</name>
<gene>
    <name evidence="1" type="ORF">LTS18_011486</name>
</gene>
<proteinExistence type="predicted"/>
<evidence type="ECO:0000313" key="2">
    <source>
        <dbReference type="Proteomes" id="UP001186974"/>
    </source>
</evidence>
<protein>
    <submittedName>
        <fullName evidence="1">Uncharacterized protein</fullName>
    </submittedName>
</protein>
<comment type="caution">
    <text evidence="1">The sequence shown here is derived from an EMBL/GenBank/DDBJ whole genome shotgun (WGS) entry which is preliminary data.</text>
</comment>
<accession>A0ACC3DK42</accession>
<sequence>MSWAQRTQQAAQAPLTDQTQANANSLQSQNARSNASPKQPRLTAPQQARFVHGVSIILWRWQALTAAVQNEMGGPESAEKRDFLAGYVPDLWDERSDTDEEDVEEILWQYMQDEYELLLEDDSENLVAKEIMRLRNDLAADNSTLYDELVNAWNVRKGREVSTKGLQIIEHNQDADPDEMDSIDEESEDDDGEDEDVDMDDAPALVPTKEKAPPEVDDEGFTKVAGKKKR</sequence>
<reference evidence="1" key="1">
    <citation type="submission" date="2024-09" db="EMBL/GenBank/DDBJ databases">
        <title>Black Yeasts Isolated from many extreme environments.</title>
        <authorList>
            <person name="Coleine C."/>
            <person name="Stajich J.E."/>
            <person name="Selbmann L."/>
        </authorList>
    </citation>
    <scope>NUCLEOTIDE SEQUENCE</scope>
    <source>
        <strain evidence="1">CCFEE 5737</strain>
    </source>
</reference>
<dbReference type="EMBL" id="JAWDJW010003328">
    <property type="protein sequence ID" value="KAK3076989.1"/>
    <property type="molecule type" value="Genomic_DNA"/>
</dbReference>
<dbReference type="Proteomes" id="UP001186974">
    <property type="component" value="Unassembled WGS sequence"/>
</dbReference>
<keyword evidence="2" id="KW-1185">Reference proteome</keyword>
<organism evidence="1 2">
    <name type="scientific">Coniosporium uncinatum</name>
    <dbReference type="NCBI Taxonomy" id="93489"/>
    <lineage>
        <taxon>Eukaryota</taxon>
        <taxon>Fungi</taxon>
        <taxon>Dikarya</taxon>
        <taxon>Ascomycota</taxon>
        <taxon>Pezizomycotina</taxon>
        <taxon>Dothideomycetes</taxon>
        <taxon>Dothideomycetes incertae sedis</taxon>
        <taxon>Coniosporium</taxon>
    </lineage>
</organism>
<evidence type="ECO:0000313" key="1">
    <source>
        <dbReference type="EMBL" id="KAK3076989.1"/>
    </source>
</evidence>